<dbReference type="PROSITE" id="PS50928">
    <property type="entry name" value="ABC_TM1"/>
    <property type="match status" value="1"/>
</dbReference>
<organism evidence="10 11">
    <name type="scientific">Agromyces salentinus</name>
    <dbReference type="NCBI Taxonomy" id="269421"/>
    <lineage>
        <taxon>Bacteria</taxon>
        <taxon>Bacillati</taxon>
        <taxon>Actinomycetota</taxon>
        <taxon>Actinomycetes</taxon>
        <taxon>Micrococcales</taxon>
        <taxon>Microbacteriaceae</taxon>
        <taxon>Agromyces</taxon>
    </lineage>
</organism>
<feature type="region of interest" description="Disordered" evidence="8">
    <location>
        <begin position="1"/>
        <end position="22"/>
    </location>
</feature>
<accession>A0ABP4Z488</accession>
<protein>
    <submittedName>
        <fullName evidence="10">Carbohydrate ABC transporter permease</fullName>
    </submittedName>
</protein>
<feature type="transmembrane region" description="Helical" evidence="7">
    <location>
        <begin position="139"/>
        <end position="161"/>
    </location>
</feature>
<evidence type="ECO:0000256" key="7">
    <source>
        <dbReference type="RuleBase" id="RU363032"/>
    </source>
</evidence>
<evidence type="ECO:0000259" key="9">
    <source>
        <dbReference type="PROSITE" id="PS50928"/>
    </source>
</evidence>
<dbReference type="CDD" id="cd06261">
    <property type="entry name" value="TM_PBP2"/>
    <property type="match status" value="1"/>
</dbReference>
<comment type="caution">
    <text evidence="10">The sequence shown here is derived from an EMBL/GenBank/DDBJ whole genome shotgun (WGS) entry which is preliminary data.</text>
</comment>
<dbReference type="InterPro" id="IPR035906">
    <property type="entry name" value="MetI-like_sf"/>
</dbReference>
<feature type="compositionally biased region" description="Low complexity" evidence="8">
    <location>
        <begin position="1"/>
        <end position="17"/>
    </location>
</feature>
<gene>
    <name evidence="10" type="ORF">GCM10009750_22930</name>
</gene>
<dbReference type="RefSeq" id="WP_157428292.1">
    <property type="nucleotide sequence ID" value="NZ_BAAANK010000006.1"/>
</dbReference>
<evidence type="ECO:0000256" key="2">
    <source>
        <dbReference type="ARBA" id="ARBA00022448"/>
    </source>
</evidence>
<proteinExistence type="inferred from homology"/>
<feature type="transmembrane region" description="Helical" evidence="7">
    <location>
        <begin position="107"/>
        <end position="127"/>
    </location>
</feature>
<evidence type="ECO:0000256" key="8">
    <source>
        <dbReference type="SAM" id="MobiDB-lite"/>
    </source>
</evidence>
<keyword evidence="2 7" id="KW-0813">Transport</keyword>
<evidence type="ECO:0000256" key="4">
    <source>
        <dbReference type="ARBA" id="ARBA00022692"/>
    </source>
</evidence>
<dbReference type="Pfam" id="PF00528">
    <property type="entry name" value="BPD_transp_1"/>
    <property type="match status" value="1"/>
</dbReference>
<evidence type="ECO:0000256" key="3">
    <source>
        <dbReference type="ARBA" id="ARBA00022475"/>
    </source>
</evidence>
<evidence type="ECO:0000256" key="1">
    <source>
        <dbReference type="ARBA" id="ARBA00004651"/>
    </source>
</evidence>
<keyword evidence="6 7" id="KW-0472">Membrane</keyword>
<feature type="transmembrane region" description="Helical" evidence="7">
    <location>
        <begin position="274"/>
        <end position="294"/>
    </location>
</feature>
<evidence type="ECO:0000256" key="5">
    <source>
        <dbReference type="ARBA" id="ARBA00022989"/>
    </source>
</evidence>
<feature type="transmembrane region" description="Helical" evidence="7">
    <location>
        <begin position="226"/>
        <end position="244"/>
    </location>
</feature>
<comment type="subcellular location">
    <subcellularLocation>
        <location evidence="1 7">Cell membrane</location>
        <topology evidence="1 7">Multi-pass membrane protein</topology>
    </subcellularLocation>
</comment>
<evidence type="ECO:0000313" key="11">
    <source>
        <dbReference type="Proteomes" id="UP001501746"/>
    </source>
</evidence>
<dbReference type="SUPFAM" id="SSF161098">
    <property type="entry name" value="MetI-like"/>
    <property type="match status" value="1"/>
</dbReference>
<feature type="domain" description="ABC transmembrane type-1" evidence="9">
    <location>
        <begin position="103"/>
        <end position="294"/>
    </location>
</feature>
<evidence type="ECO:0000256" key="6">
    <source>
        <dbReference type="ARBA" id="ARBA00023136"/>
    </source>
</evidence>
<keyword evidence="5 7" id="KW-1133">Transmembrane helix</keyword>
<dbReference type="PANTHER" id="PTHR43744:SF12">
    <property type="entry name" value="ABC TRANSPORTER PERMEASE PROTEIN MG189-RELATED"/>
    <property type="match status" value="1"/>
</dbReference>
<dbReference type="Proteomes" id="UP001501746">
    <property type="component" value="Unassembled WGS sequence"/>
</dbReference>
<keyword evidence="3" id="KW-1003">Cell membrane</keyword>
<reference evidence="11" key="1">
    <citation type="journal article" date="2019" name="Int. J. Syst. Evol. Microbiol.">
        <title>The Global Catalogue of Microorganisms (GCM) 10K type strain sequencing project: providing services to taxonomists for standard genome sequencing and annotation.</title>
        <authorList>
            <consortium name="The Broad Institute Genomics Platform"/>
            <consortium name="The Broad Institute Genome Sequencing Center for Infectious Disease"/>
            <person name="Wu L."/>
            <person name="Ma J."/>
        </authorList>
    </citation>
    <scope>NUCLEOTIDE SEQUENCE [LARGE SCALE GENOMIC DNA]</scope>
    <source>
        <strain evidence="11">JCM 14323</strain>
    </source>
</reference>
<dbReference type="EMBL" id="BAAANK010000006">
    <property type="protein sequence ID" value="GAA1837286.1"/>
    <property type="molecule type" value="Genomic_DNA"/>
</dbReference>
<dbReference type="InterPro" id="IPR000515">
    <property type="entry name" value="MetI-like"/>
</dbReference>
<dbReference type="PANTHER" id="PTHR43744">
    <property type="entry name" value="ABC TRANSPORTER PERMEASE PROTEIN MG189-RELATED-RELATED"/>
    <property type="match status" value="1"/>
</dbReference>
<name>A0ABP4Z488_9MICO</name>
<sequence length="309" mass="33295">MTATVTSPKTPKPSKSPSFEDRRVVDAERRAKRKRAYERPGVLTYALLIAFFVGSAFPLWWSFVIGSRQSSDTNLVPPAVLPGPNFLSNAMKALETVPFLQGLLNSILISGAITVSVVFFSTLAGYAFAKLRFRGRTGLLLAVIATMAIPTQLGIIPLFMLMAEWQWIGTLQAVIVPGMVTAFGVFFMRQYLVDVIPDELIEAARMDGASMWGTFRHVALPAARPAMAVLSLFTFMAAWTDYLWPSLALSPRNPSVQTALAALSASGGQNPDNAMVLAGAVLSVIPLLILFFVAGKQLVAGIMQGAVKG</sequence>
<feature type="transmembrane region" description="Helical" evidence="7">
    <location>
        <begin position="167"/>
        <end position="187"/>
    </location>
</feature>
<keyword evidence="11" id="KW-1185">Reference proteome</keyword>
<dbReference type="Gene3D" id="1.10.3720.10">
    <property type="entry name" value="MetI-like"/>
    <property type="match status" value="1"/>
</dbReference>
<feature type="transmembrane region" description="Helical" evidence="7">
    <location>
        <begin position="42"/>
        <end position="61"/>
    </location>
</feature>
<evidence type="ECO:0000313" key="10">
    <source>
        <dbReference type="EMBL" id="GAA1837286.1"/>
    </source>
</evidence>
<comment type="similarity">
    <text evidence="7">Belongs to the binding-protein-dependent transport system permease family.</text>
</comment>
<keyword evidence="4 7" id="KW-0812">Transmembrane</keyword>